<comment type="similarity">
    <text evidence="1">Belongs to the gamma-glutamylcyclotransferase family. ChaC subfamily.</text>
</comment>
<dbReference type="EC" id="4.3.2.7" evidence="2"/>
<evidence type="ECO:0000313" key="8">
    <source>
        <dbReference type="Proteomes" id="UP000095280"/>
    </source>
</evidence>
<feature type="compositionally biased region" description="Basic and acidic residues" evidence="7">
    <location>
        <begin position="174"/>
        <end position="185"/>
    </location>
</feature>
<evidence type="ECO:0000313" key="9">
    <source>
        <dbReference type="WBParaSite" id="maker-uti_cns_0000908-snap-gene-0.18-mRNA-1"/>
    </source>
</evidence>
<comment type="function">
    <text evidence="5">Catalyzes the cleavage of glutathione into 5-oxo-L-proline and a Cys-Gly dipeptide. Acts specifically on glutathione, but not on other gamma-glutamyl peptides.</text>
</comment>
<dbReference type="Proteomes" id="UP000095280">
    <property type="component" value="Unplaced"/>
</dbReference>
<evidence type="ECO:0000256" key="2">
    <source>
        <dbReference type="ARBA" id="ARBA00012344"/>
    </source>
</evidence>
<evidence type="ECO:0000256" key="1">
    <source>
        <dbReference type="ARBA" id="ARBA00009662"/>
    </source>
</evidence>
<organism evidence="8 9">
    <name type="scientific">Macrostomum lignano</name>
    <dbReference type="NCBI Taxonomy" id="282301"/>
    <lineage>
        <taxon>Eukaryota</taxon>
        <taxon>Metazoa</taxon>
        <taxon>Spiralia</taxon>
        <taxon>Lophotrochozoa</taxon>
        <taxon>Platyhelminthes</taxon>
        <taxon>Rhabditophora</taxon>
        <taxon>Macrostomorpha</taxon>
        <taxon>Macrostomida</taxon>
        <taxon>Macrostomidae</taxon>
        <taxon>Macrostomum</taxon>
    </lineage>
</organism>
<dbReference type="GO" id="GO:0006751">
    <property type="term" value="P:glutathione catabolic process"/>
    <property type="evidence" value="ECO:0007669"/>
    <property type="project" value="InterPro"/>
</dbReference>
<dbReference type="GO" id="GO:0061928">
    <property type="term" value="F:glutathione specific gamma-glutamylcyclotransferase activity"/>
    <property type="evidence" value="ECO:0007669"/>
    <property type="project" value="UniProtKB-EC"/>
</dbReference>
<evidence type="ECO:0000256" key="3">
    <source>
        <dbReference type="ARBA" id="ARBA00023239"/>
    </source>
</evidence>
<dbReference type="CDD" id="cd06661">
    <property type="entry name" value="GGCT_like"/>
    <property type="match status" value="1"/>
</dbReference>
<evidence type="ECO:0000256" key="4">
    <source>
        <dbReference type="ARBA" id="ARBA00043195"/>
    </source>
</evidence>
<dbReference type="InterPro" id="IPR006840">
    <property type="entry name" value="ChaC"/>
</dbReference>
<feature type="compositionally biased region" description="Polar residues" evidence="7">
    <location>
        <begin position="153"/>
        <end position="162"/>
    </location>
</feature>
<dbReference type="InterPro" id="IPR013024">
    <property type="entry name" value="GGCT-like"/>
</dbReference>
<keyword evidence="8" id="KW-1185">Reference proteome</keyword>
<protein>
    <recommendedName>
        <fullName evidence="2">glutathione-specific gamma-glutamylcyclotransferase</fullName>
        <ecNumber evidence="2">4.3.2.7</ecNumber>
    </recommendedName>
    <alternativeName>
        <fullName evidence="4">Cation transport regulator-like protein 2</fullName>
    </alternativeName>
</protein>
<dbReference type="PANTHER" id="PTHR12192:SF2">
    <property type="entry name" value="GLUTATHIONE-SPECIFIC GAMMA-GLUTAMYLCYCLOTRANSFERASE 2"/>
    <property type="match status" value="1"/>
</dbReference>
<dbReference type="WBParaSite" id="maker-uti_cns_0000908-snap-gene-0.18-mRNA-1">
    <property type="protein sequence ID" value="maker-uti_cns_0000908-snap-gene-0.18-mRNA-1"/>
    <property type="gene ID" value="maker-uti_cns_0000908-snap-gene-0.18"/>
</dbReference>
<proteinExistence type="inferred from homology"/>
<reference evidence="9" key="1">
    <citation type="submission" date="2016-11" db="UniProtKB">
        <authorList>
            <consortium name="WormBaseParasite"/>
        </authorList>
    </citation>
    <scope>IDENTIFICATION</scope>
</reference>
<accession>A0A1I8G6P8</accession>
<name>A0A1I8G6P8_9PLAT</name>
<sequence length="185" mass="21001">QSGSLLPSQQQSSKSAIDTLAADDSRIQSIFAYGSWIWKPHFRYKELAIGIALGFSRQLFQGSFQDYGRPSWPGRIATIVPNPDSGVLGCLYQLSRRHAIEDIARADAHQATRGFHRSQLVVENCTTGKTETCWTRGVIDRDLDTKRVLRLATSENSNDQRLQSPPPSQQQQHLEYKREREDDRD</sequence>
<dbReference type="PANTHER" id="PTHR12192">
    <property type="entry name" value="CATION TRANSPORT PROTEIN CHAC-RELATED"/>
    <property type="match status" value="1"/>
</dbReference>
<feature type="region of interest" description="Disordered" evidence="7">
    <location>
        <begin position="153"/>
        <end position="185"/>
    </location>
</feature>
<evidence type="ECO:0000256" key="7">
    <source>
        <dbReference type="SAM" id="MobiDB-lite"/>
    </source>
</evidence>
<dbReference type="GO" id="GO:0005737">
    <property type="term" value="C:cytoplasm"/>
    <property type="evidence" value="ECO:0007669"/>
    <property type="project" value="TreeGrafter"/>
</dbReference>
<comment type="catalytic activity">
    <reaction evidence="6">
        <text>glutathione = L-cysteinylglycine + 5-oxo-L-proline</text>
        <dbReference type="Rhea" id="RHEA:47724"/>
        <dbReference type="ChEBI" id="CHEBI:57925"/>
        <dbReference type="ChEBI" id="CHEBI:58402"/>
        <dbReference type="ChEBI" id="CHEBI:61694"/>
        <dbReference type="EC" id="4.3.2.7"/>
    </reaction>
</comment>
<dbReference type="AlphaFoldDB" id="A0A1I8G6P8"/>
<evidence type="ECO:0000256" key="5">
    <source>
        <dbReference type="ARBA" id="ARBA00045227"/>
    </source>
</evidence>
<dbReference type="Gene3D" id="3.10.490.10">
    <property type="entry name" value="Gamma-glutamyl cyclotransferase-like"/>
    <property type="match status" value="1"/>
</dbReference>
<dbReference type="Pfam" id="PF04752">
    <property type="entry name" value="ChaC"/>
    <property type="match status" value="1"/>
</dbReference>
<evidence type="ECO:0000256" key="6">
    <source>
        <dbReference type="ARBA" id="ARBA00048073"/>
    </source>
</evidence>
<keyword evidence="3" id="KW-0456">Lyase</keyword>